<dbReference type="GO" id="GO:0045216">
    <property type="term" value="P:cell-cell junction organization"/>
    <property type="evidence" value="ECO:0007669"/>
    <property type="project" value="TreeGrafter"/>
</dbReference>
<dbReference type="GO" id="GO:0046872">
    <property type="term" value="F:metal ion binding"/>
    <property type="evidence" value="ECO:0007669"/>
    <property type="project" value="UniProtKB-KW"/>
</dbReference>
<proteinExistence type="predicted"/>
<comment type="caution">
    <text evidence="6">The sequence shown here is derived from an EMBL/GenBank/DDBJ whole genome shotgun (WGS) entry which is preliminary data.</text>
</comment>
<name>A0AAD5Y867_9FUNG</name>
<evidence type="ECO:0000259" key="5">
    <source>
        <dbReference type="PROSITE" id="PS50023"/>
    </source>
</evidence>
<evidence type="ECO:0000256" key="4">
    <source>
        <dbReference type="PROSITE-ProRule" id="PRU00125"/>
    </source>
</evidence>
<dbReference type="Proteomes" id="UP001210925">
    <property type="component" value="Unassembled WGS sequence"/>
</dbReference>
<dbReference type="PANTHER" id="PTHR24210:SF0">
    <property type="entry name" value="LIM DOMAIN-CONTAINING PROTEIN"/>
    <property type="match status" value="1"/>
</dbReference>
<dbReference type="GO" id="GO:1900026">
    <property type="term" value="P:positive regulation of substrate adhesion-dependent cell spreading"/>
    <property type="evidence" value="ECO:0007669"/>
    <property type="project" value="TreeGrafter"/>
</dbReference>
<evidence type="ECO:0000313" key="7">
    <source>
        <dbReference type="Proteomes" id="UP001210925"/>
    </source>
</evidence>
<keyword evidence="1 4" id="KW-0479">Metal-binding</keyword>
<dbReference type="EMBL" id="JADGKB010000005">
    <property type="protein sequence ID" value="KAJ3261549.1"/>
    <property type="molecule type" value="Genomic_DNA"/>
</dbReference>
<dbReference type="AlphaFoldDB" id="A0AAD5Y867"/>
<reference evidence="6" key="1">
    <citation type="submission" date="2020-05" db="EMBL/GenBank/DDBJ databases">
        <title>Phylogenomic resolution of chytrid fungi.</title>
        <authorList>
            <person name="Stajich J.E."/>
            <person name="Amses K."/>
            <person name="Simmons R."/>
            <person name="Seto K."/>
            <person name="Myers J."/>
            <person name="Bonds A."/>
            <person name="Quandt C.A."/>
            <person name="Barry K."/>
            <person name="Liu P."/>
            <person name="Grigoriev I."/>
            <person name="Longcore J.E."/>
            <person name="James T.Y."/>
        </authorList>
    </citation>
    <scope>NUCLEOTIDE SEQUENCE</scope>
    <source>
        <strain evidence="6">PLAUS21</strain>
    </source>
</reference>
<feature type="domain" description="LIM zinc-binding" evidence="5">
    <location>
        <begin position="30"/>
        <end position="89"/>
    </location>
</feature>
<dbReference type="InterPro" id="IPR017351">
    <property type="entry name" value="PINCH-1-4-like"/>
</dbReference>
<dbReference type="GO" id="GO:0005737">
    <property type="term" value="C:cytoplasm"/>
    <property type="evidence" value="ECO:0007669"/>
    <property type="project" value="TreeGrafter"/>
</dbReference>
<dbReference type="Gene3D" id="2.10.110.10">
    <property type="entry name" value="Cysteine Rich Protein"/>
    <property type="match status" value="2"/>
</dbReference>
<keyword evidence="3 4" id="KW-0440">LIM domain</keyword>
<keyword evidence="7" id="KW-1185">Reference proteome</keyword>
<evidence type="ECO:0000256" key="1">
    <source>
        <dbReference type="ARBA" id="ARBA00022723"/>
    </source>
</evidence>
<dbReference type="Pfam" id="PF00412">
    <property type="entry name" value="LIM"/>
    <property type="match status" value="2"/>
</dbReference>
<dbReference type="SUPFAM" id="SSF57716">
    <property type="entry name" value="Glucocorticoid receptor-like (DNA-binding domain)"/>
    <property type="match status" value="2"/>
</dbReference>
<evidence type="ECO:0000313" key="6">
    <source>
        <dbReference type="EMBL" id="KAJ3261549.1"/>
    </source>
</evidence>
<organism evidence="6 7">
    <name type="scientific">Boothiomyces macroporosus</name>
    <dbReference type="NCBI Taxonomy" id="261099"/>
    <lineage>
        <taxon>Eukaryota</taxon>
        <taxon>Fungi</taxon>
        <taxon>Fungi incertae sedis</taxon>
        <taxon>Chytridiomycota</taxon>
        <taxon>Chytridiomycota incertae sedis</taxon>
        <taxon>Chytridiomycetes</taxon>
        <taxon>Rhizophydiales</taxon>
        <taxon>Terramycetaceae</taxon>
        <taxon>Boothiomyces</taxon>
    </lineage>
</organism>
<accession>A0AAD5Y867</accession>
<dbReference type="PROSITE" id="PS50023">
    <property type="entry name" value="LIM_DOMAIN_2"/>
    <property type="match status" value="1"/>
</dbReference>
<dbReference type="InterPro" id="IPR001781">
    <property type="entry name" value="Znf_LIM"/>
</dbReference>
<dbReference type="PROSITE" id="PS00478">
    <property type="entry name" value="LIM_DOMAIN_1"/>
    <property type="match status" value="1"/>
</dbReference>
<dbReference type="GO" id="GO:2001046">
    <property type="term" value="P:positive regulation of integrin-mediated signaling pathway"/>
    <property type="evidence" value="ECO:0007669"/>
    <property type="project" value="TreeGrafter"/>
</dbReference>
<sequence>MLEPGAESVLNENCGRSLVGTNFVRKDDKPYCKLCPTDKEQAKQKKLGRVYHPEHFVCTKCDKPFNGTQYFEDEGKPYCELHYKEVTGALCQFCRKAVKGKMISALGSKWCEAHFMCMGCFAPLNDFERSKFMDFDTKPFCRRCYDKLPSDTKRNTKKYAESEKKYLPTPA</sequence>
<evidence type="ECO:0000256" key="2">
    <source>
        <dbReference type="ARBA" id="ARBA00022833"/>
    </source>
</evidence>
<dbReference type="GO" id="GO:0098609">
    <property type="term" value="P:cell-cell adhesion"/>
    <property type="evidence" value="ECO:0007669"/>
    <property type="project" value="TreeGrafter"/>
</dbReference>
<dbReference type="SMART" id="SM00132">
    <property type="entry name" value="LIM"/>
    <property type="match status" value="2"/>
</dbReference>
<dbReference type="PANTHER" id="PTHR24210">
    <property type="entry name" value="LIM DOMAIN-CONTAINING PROTEIN"/>
    <property type="match status" value="1"/>
</dbReference>
<gene>
    <name evidence="6" type="primary">LIMS2</name>
    <name evidence="6" type="ORF">HK103_005387</name>
</gene>
<keyword evidence="2 4" id="KW-0862">Zinc</keyword>
<protein>
    <submittedName>
        <fullName evidence="6">LIM and senescent cell antigen-like-containing domain protein 2</fullName>
    </submittedName>
</protein>
<evidence type="ECO:0000256" key="3">
    <source>
        <dbReference type="ARBA" id="ARBA00023038"/>
    </source>
</evidence>